<dbReference type="EMBL" id="CP036279">
    <property type="protein sequence ID" value="QDU63419.1"/>
    <property type="molecule type" value="Genomic_DNA"/>
</dbReference>
<evidence type="ECO:0000313" key="3">
    <source>
        <dbReference type="Proteomes" id="UP000317093"/>
    </source>
</evidence>
<keyword evidence="3" id="KW-1185">Reference proteome</keyword>
<dbReference type="AlphaFoldDB" id="A0A518B8W7"/>
<dbReference type="Pfam" id="PF04965">
    <property type="entry name" value="GPW_gp25"/>
    <property type="match status" value="1"/>
</dbReference>
<organism evidence="2 3">
    <name type="scientific">Kolteria novifilia</name>
    <dbReference type="NCBI Taxonomy" id="2527975"/>
    <lineage>
        <taxon>Bacteria</taxon>
        <taxon>Pseudomonadati</taxon>
        <taxon>Planctomycetota</taxon>
        <taxon>Planctomycetia</taxon>
        <taxon>Kolteriales</taxon>
        <taxon>Kolteriaceae</taxon>
        <taxon>Kolteria</taxon>
    </lineage>
</organism>
<dbReference type="InterPro" id="IPR017737">
    <property type="entry name" value="TssE1-like"/>
</dbReference>
<feature type="domain" description="IraD/Gp25-like" evidence="1">
    <location>
        <begin position="39"/>
        <end position="136"/>
    </location>
</feature>
<proteinExistence type="predicted"/>
<dbReference type="SUPFAM" id="SSF160719">
    <property type="entry name" value="gpW/gp25-like"/>
    <property type="match status" value="1"/>
</dbReference>
<name>A0A518B8W7_9BACT</name>
<gene>
    <name evidence="2" type="ORF">Pan216_42990</name>
</gene>
<dbReference type="PANTHER" id="PTHR38595">
    <property type="entry name" value="CYTOPLASMIC PROTEIN-RELATED"/>
    <property type="match status" value="1"/>
</dbReference>
<dbReference type="NCBIfam" id="TIGR03357">
    <property type="entry name" value="VI_zyme"/>
    <property type="match status" value="1"/>
</dbReference>
<dbReference type="Proteomes" id="UP000317093">
    <property type="component" value="Chromosome"/>
</dbReference>
<dbReference type="Gene3D" id="3.10.450.40">
    <property type="match status" value="1"/>
</dbReference>
<dbReference type="PANTHER" id="PTHR38595:SF2">
    <property type="entry name" value="TYPE VI SECRETION SYSTEM BASEPLATE SUBUNIT TSSE"/>
    <property type="match status" value="1"/>
</dbReference>
<evidence type="ECO:0000259" key="1">
    <source>
        <dbReference type="Pfam" id="PF04965"/>
    </source>
</evidence>
<protein>
    <recommendedName>
        <fullName evidence="1">IraD/Gp25-like domain-containing protein</fullName>
    </recommendedName>
</protein>
<dbReference type="OrthoDB" id="271327at2"/>
<dbReference type="InterPro" id="IPR007048">
    <property type="entry name" value="IraD/Gp25-like"/>
</dbReference>
<dbReference type="RefSeq" id="WP_145260880.1">
    <property type="nucleotide sequence ID" value="NZ_CP036279.1"/>
</dbReference>
<dbReference type="KEGG" id="knv:Pan216_42990"/>
<accession>A0A518B8W7</accession>
<reference evidence="2 3" key="1">
    <citation type="submission" date="2019-02" db="EMBL/GenBank/DDBJ databases">
        <title>Deep-cultivation of Planctomycetes and their phenomic and genomic characterization uncovers novel biology.</title>
        <authorList>
            <person name="Wiegand S."/>
            <person name="Jogler M."/>
            <person name="Boedeker C."/>
            <person name="Pinto D."/>
            <person name="Vollmers J."/>
            <person name="Rivas-Marin E."/>
            <person name="Kohn T."/>
            <person name="Peeters S.H."/>
            <person name="Heuer A."/>
            <person name="Rast P."/>
            <person name="Oberbeckmann S."/>
            <person name="Bunk B."/>
            <person name="Jeske O."/>
            <person name="Meyerdierks A."/>
            <person name="Storesund J.E."/>
            <person name="Kallscheuer N."/>
            <person name="Luecker S."/>
            <person name="Lage O.M."/>
            <person name="Pohl T."/>
            <person name="Merkel B.J."/>
            <person name="Hornburger P."/>
            <person name="Mueller R.-W."/>
            <person name="Bruemmer F."/>
            <person name="Labrenz M."/>
            <person name="Spormann A.M."/>
            <person name="Op den Camp H."/>
            <person name="Overmann J."/>
            <person name="Amann R."/>
            <person name="Jetten M.S.M."/>
            <person name="Mascher T."/>
            <person name="Medema M.H."/>
            <person name="Devos D.P."/>
            <person name="Kaster A.-K."/>
            <person name="Ovreas L."/>
            <person name="Rohde M."/>
            <person name="Galperin M.Y."/>
            <person name="Jogler C."/>
        </authorList>
    </citation>
    <scope>NUCLEOTIDE SEQUENCE [LARGE SCALE GENOMIC DNA]</scope>
    <source>
        <strain evidence="2 3">Pan216</strain>
    </source>
</reference>
<dbReference type="InterPro" id="IPR053176">
    <property type="entry name" value="T6SS_TssE1-like"/>
</dbReference>
<evidence type="ECO:0000313" key="2">
    <source>
        <dbReference type="EMBL" id="QDU63419.1"/>
    </source>
</evidence>
<sequence length="162" mass="18296">MARPDAQQGLVPSVIDRLIDSSSMGTPQRKGFNLQQIFQSVRRDLEDLLNTRKPYEEIPEDFVEVRKSIANYGIPDLTPHPASTEEDRQDIGRVIEEVIRQFEPRLRDVRATLADSEDPDVEIVRFQITARLNVDPSPEMPFATVLELDTGHTLISANDGIS</sequence>